<feature type="transmembrane region" description="Helical" evidence="6">
    <location>
        <begin position="88"/>
        <end position="110"/>
    </location>
</feature>
<name>A0A846QH92_9BACT</name>
<evidence type="ECO:0000256" key="2">
    <source>
        <dbReference type="ARBA" id="ARBA00022475"/>
    </source>
</evidence>
<feature type="transmembrane region" description="Helical" evidence="6">
    <location>
        <begin position="325"/>
        <end position="344"/>
    </location>
</feature>
<comment type="subcellular location">
    <subcellularLocation>
        <location evidence="1">Cell membrane</location>
        <topology evidence="1">Multi-pass membrane protein</topology>
    </subcellularLocation>
</comment>
<feature type="transmembrane region" description="Helical" evidence="6">
    <location>
        <begin position="116"/>
        <end position="133"/>
    </location>
</feature>
<keyword evidence="8" id="KW-1185">Reference proteome</keyword>
<evidence type="ECO:0000256" key="5">
    <source>
        <dbReference type="ARBA" id="ARBA00023136"/>
    </source>
</evidence>
<keyword evidence="4 6" id="KW-1133">Transmembrane helix</keyword>
<dbReference type="GO" id="GO:0005886">
    <property type="term" value="C:plasma membrane"/>
    <property type="evidence" value="ECO:0007669"/>
    <property type="project" value="UniProtKB-SubCell"/>
</dbReference>
<feature type="transmembrane region" description="Helical" evidence="6">
    <location>
        <begin position="446"/>
        <end position="470"/>
    </location>
</feature>
<dbReference type="Pfam" id="PF13440">
    <property type="entry name" value="Polysacc_synt_3"/>
    <property type="match status" value="1"/>
</dbReference>
<organism evidence="7 8">
    <name type="scientific">Desulfobaculum xiamenense</name>
    <dbReference type="NCBI Taxonomy" id="995050"/>
    <lineage>
        <taxon>Bacteria</taxon>
        <taxon>Pseudomonadati</taxon>
        <taxon>Thermodesulfobacteriota</taxon>
        <taxon>Desulfovibrionia</taxon>
        <taxon>Desulfovibrionales</taxon>
        <taxon>Desulfovibrionaceae</taxon>
        <taxon>Desulfobaculum</taxon>
    </lineage>
</organism>
<sequence length="502" mass="54815">MSATPHAGRTIAEYALSNVFRQGLGIVSAVVRPMLLSPELYGLWNLLKTIPPYASFAHLGARPAARYRIPYNAGGGADAENTRIEDTIFVGSLLTNLPIVIGASAWAFIGESTPEARWGMLTVAAWILLNWYHEHLLTLQKAHQGFRAISAANYVISLAMFCLLPLILVMSIYGLYASMLLATAAGTLILRRDLRRSQRPRFDFRLYADLVRHGLPIMLFTLTVLAARTCDRFLIASLIGTRELGYYGIATMILTFIMNIPTATREVMEPQLMRDLHVADEDTALRDYLFRPLFTTAYAMPLILAPVFTLAPTAVRLLLPQYVPGIPSVHILAAGSFFLGLIYITRGIVVARGWQTSAAIVGGCAVALNIALSAGLVRAGFGIEGVAVGASVGYVLFFWGICRLMHTRSNGHIRGWTRTMIATTIPFVVMVASAACVIALMDASGLPALVAPVLGLCVYGAVNVGTVMVARRLYPELSDFTIRALLGRGEKEKVRHDHQRLR</sequence>
<feature type="transmembrane region" description="Helical" evidence="6">
    <location>
        <begin position="244"/>
        <end position="264"/>
    </location>
</feature>
<keyword evidence="3 6" id="KW-0812">Transmembrane</keyword>
<feature type="transmembrane region" description="Helical" evidence="6">
    <location>
        <begin position="296"/>
        <end position="319"/>
    </location>
</feature>
<keyword evidence="5 6" id="KW-0472">Membrane</keyword>
<dbReference type="PANTHER" id="PTHR30250:SF11">
    <property type="entry name" value="O-ANTIGEN TRANSPORTER-RELATED"/>
    <property type="match status" value="1"/>
</dbReference>
<dbReference type="AlphaFoldDB" id="A0A846QH92"/>
<dbReference type="EMBL" id="JAATJA010000001">
    <property type="protein sequence ID" value="NJB67648.1"/>
    <property type="molecule type" value="Genomic_DNA"/>
</dbReference>
<comment type="caution">
    <text evidence="7">The sequence shown here is derived from an EMBL/GenBank/DDBJ whole genome shotgun (WGS) entry which is preliminary data.</text>
</comment>
<dbReference type="InterPro" id="IPR050833">
    <property type="entry name" value="Poly_Biosynth_Transport"/>
</dbReference>
<evidence type="ECO:0000313" key="7">
    <source>
        <dbReference type="EMBL" id="NJB67648.1"/>
    </source>
</evidence>
<feature type="transmembrane region" description="Helical" evidence="6">
    <location>
        <begin position="210"/>
        <end position="229"/>
    </location>
</feature>
<evidence type="ECO:0000256" key="3">
    <source>
        <dbReference type="ARBA" id="ARBA00022692"/>
    </source>
</evidence>
<keyword evidence="2" id="KW-1003">Cell membrane</keyword>
<dbReference type="RefSeq" id="WP_167940685.1">
    <property type="nucleotide sequence ID" value="NZ_JAATJA010000001.1"/>
</dbReference>
<evidence type="ECO:0000256" key="1">
    <source>
        <dbReference type="ARBA" id="ARBA00004651"/>
    </source>
</evidence>
<evidence type="ECO:0000256" key="6">
    <source>
        <dbReference type="SAM" id="Phobius"/>
    </source>
</evidence>
<feature type="transmembrane region" description="Helical" evidence="6">
    <location>
        <begin position="173"/>
        <end position="190"/>
    </location>
</feature>
<protein>
    <submittedName>
        <fullName evidence="7">O-antigen/teichoic acid export membrane protein</fullName>
    </submittedName>
</protein>
<feature type="transmembrane region" description="Helical" evidence="6">
    <location>
        <begin position="420"/>
        <end position="440"/>
    </location>
</feature>
<reference evidence="7 8" key="1">
    <citation type="submission" date="2020-03" db="EMBL/GenBank/DDBJ databases">
        <title>Genomic Encyclopedia of Type Strains, Phase IV (KMG-IV): sequencing the most valuable type-strain genomes for metagenomic binning, comparative biology and taxonomic classification.</title>
        <authorList>
            <person name="Goeker M."/>
        </authorList>
    </citation>
    <scope>NUCLEOTIDE SEQUENCE [LARGE SCALE GENOMIC DNA]</scope>
    <source>
        <strain evidence="7 8">DSM 24233</strain>
    </source>
</reference>
<dbReference type="PANTHER" id="PTHR30250">
    <property type="entry name" value="PST FAMILY PREDICTED COLANIC ACID TRANSPORTER"/>
    <property type="match status" value="1"/>
</dbReference>
<evidence type="ECO:0000256" key="4">
    <source>
        <dbReference type="ARBA" id="ARBA00022989"/>
    </source>
</evidence>
<feature type="transmembrane region" description="Helical" evidence="6">
    <location>
        <begin position="356"/>
        <end position="375"/>
    </location>
</feature>
<feature type="transmembrane region" description="Helical" evidence="6">
    <location>
        <begin position="381"/>
        <end position="399"/>
    </location>
</feature>
<accession>A0A846QH92</accession>
<feature type="transmembrane region" description="Helical" evidence="6">
    <location>
        <begin position="145"/>
        <end position="167"/>
    </location>
</feature>
<gene>
    <name evidence="7" type="ORF">GGQ74_001288</name>
</gene>
<evidence type="ECO:0000313" key="8">
    <source>
        <dbReference type="Proteomes" id="UP000580856"/>
    </source>
</evidence>
<dbReference type="Proteomes" id="UP000580856">
    <property type="component" value="Unassembled WGS sequence"/>
</dbReference>
<proteinExistence type="predicted"/>